<dbReference type="SMART" id="SM00487">
    <property type="entry name" value="DEXDc"/>
    <property type="match status" value="1"/>
</dbReference>
<evidence type="ECO:0000256" key="5">
    <source>
        <dbReference type="SAM" id="Coils"/>
    </source>
</evidence>
<dbReference type="InterPro" id="IPR009057">
    <property type="entry name" value="Homeodomain-like_sf"/>
</dbReference>
<dbReference type="SMART" id="SM00490">
    <property type="entry name" value="HELICc"/>
    <property type="match status" value="1"/>
</dbReference>
<dbReference type="Proteomes" id="UP000069549">
    <property type="component" value="Chromosome 9"/>
</dbReference>
<evidence type="ECO:0000256" key="3">
    <source>
        <dbReference type="ARBA" id="ARBA00022801"/>
    </source>
</evidence>
<evidence type="ECO:0000256" key="4">
    <source>
        <dbReference type="ARBA" id="ARBA00023242"/>
    </source>
</evidence>
<feature type="domain" description="Helicase C-terminal" evidence="8">
    <location>
        <begin position="539"/>
        <end position="690"/>
    </location>
</feature>
<dbReference type="GO" id="GO:0005634">
    <property type="term" value="C:nucleus"/>
    <property type="evidence" value="ECO:0007669"/>
    <property type="project" value="UniProtKB-SubCell"/>
</dbReference>
<dbReference type="Pfam" id="PF00176">
    <property type="entry name" value="SNF2-rel_dom"/>
    <property type="match status" value="1"/>
</dbReference>
<keyword evidence="4" id="KW-0539">Nucleus</keyword>
<dbReference type="EMBL" id="LT608257">
    <property type="protein sequence ID" value="SCO62362.1"/>
    <property type="molecule type" value="Genomic_DNA"/>
</dbReference>
<name>A0A0Y9WVB6_PLABE</name>
<organism evidence="9 12">
    <name type="scientific">Plasmodium berghei</name>
    <dbReference type="NCBI Taxonomy" id="5821"/>
    <lineage>
        <taxon>Eukaryota</taxon>
        <taxon>Sar</taxon>
        <taxon>Alveolata</taxon>
        <taxon>Apicomplexa</taxon>
        <taxon>Aconoidasida</taxon>
        <taxon>Haemosporida</taxon>
        <taxon>Plasmodiidae</taxon>
        <taxon>Plasmodium</taxon>
        <taxon>Plasmodium (Vinckeia)</taxon>
    </lineage>
</organism>
<keyword evidence="3" id="KW-0378">Hydrolase</keyword>
<dbReference type="GO" id="GO:0005524">
    <property type="term" value="F:ATP binding"/>
    <property type="evidence" value="ECO:0007669"/>
    <property type="project" value="InterPro"/>
</dbReference>
<dbReference type="VEuPathDB" id="PlasmoDB:PBANKA_0942700"/>
<evidence type="ECO:0000256" key="2">
    <source>
        <dbReference type="ARBA" id="ARBA00009687"/>
    </source>
</evidence>
<comment type="similarity">
    <text evidence="2">Belongs to the SNF2/RAD54 helicase family. ISWI subfamily.</text>
</comment>
<dbReference type="SUPFAM" id="SSF46689">
    <property type="entry name" value="Homeodomain-like"/>
    <property type="match status" value="1"/>
</dbReference>
<dbReference type="InterPro" id="IPR001650">
    <property type="entry name" value="Helicase_C-like"/>
</dbReference>
<dbReference type="EMBL" id="LT614635">
    <property type="protein sequence ID" value="SCN25728.1"/>
    <property type="molecule type" value="Genomic_DNA"/>
</dbReference>
<evidence type="ECO:0000313" key="11">
    <source>
        <dbReference type="EMBL" id="SCO62362.1"/>
    </source>
</evidence>
<evidence type="ECO:0000256" key="1">
    <source>
        <dbReference type="ARBA" id="ARBA00004123"/>
    </source>
</evidence>
<dbReference type="PANTHER" id="PTHR10799">
    <property type="entry name" value="SNF2/RAD54 HELICASE FAMILY"/>
    <property type="match status" value="1"/>
</dbReference>
<dbReference type="Gene3D" id="1.10.10.60">
    <property type="entry name" value="Homeodomain-like"/>
    <property type="match status" value="1"/>
</dbReference>
<protein>
    <submittedName>
        <fullName evidence="9">Chromatin remodeling protein, putative</fullName>
    </submittedName>
</protein>
<dbReference type="OrthoDB" id="5857104at2759"/>
<dbReference type="InterPro" id="IPR014001">
    <property type="entry name" value="Helicase_ATP-bd"/>
</dbReference>
<dbReference type="OMA" id="IIICPRS"/>
<dbReference type="Proteomes" id="UP000219860">
    <property type="component" value="Chromosome 9"/>
</dbReference>
<dbReference type="Pfam" id="PF00271">
    <property type="entry name" value="Helicase_C"/>
    <property type="match status" value="1"/>
</dbReference>
<dbReference type="Proteomes" id="UP000220214">
    <property type="component" value="Chromosome 9"/>
</dbReference>
<dbReference type="InterPro" id="IPR027417">
    <property type="entry name" value="P-loop_NTPase"/>
</dbReference>
<dbReference type="InterPro" id="IPR038718">
    <property type="entry name" value="SNF2-like_sf"/>
</dbReference>
<dbReference type="Gene3D" id="3.40.50.10810">
    <property type="entry name" value="Tandem AAA-ATPase domain"/>
    <property type="match status" value="1"/>
</dbReference>
<feature type="region of interest" description="Disordered" evidence="6">
    <location>
        <begin position="996"/>
        <end position="1016"/>
    </location>
</feature>
<sequence length="1330" mass="156010">MFRNVRDYFKSNNNDGEENEETNKLNFVENNINDEIEKGFEKRDEHILKKNCKDGIDLDNCQNGLALKDKNLNVQNQDNENINNNINLLESNNWNNDEETSELNNKKECYNEIDNNELKRRKLNDTEELVNENNKDGYHDDQNETYNDKINEEKVNYLQQKLEQLLAETKRYTEKLSGQRVQMNVQTKKDKNRRCAMTEKEEDYVLLKEADDDDNDDTFIIKQPQNISGNMKPYQIEGLNWLYQLYRHKINGILADEMGLGKTLQTISLLCYLRFNKNIKRKNIIICPRSTLDNWYEEIKKWCRDMKPFKYYGSKEQRKELNKTLLHSDYDVLLTTYEIVIKDKSALYDIDWFFLVIDEAHRIKNDKSVLSSSVRFLKSENRLLITGTPLHNNLKELWSLLNFLMPKIFDNSEEFDNLFNISKISTNDNKQSEIITQLHTILKPFMLRRLKVEVEQSLPPKREIYIFVGMSKLQKKLYSDILSKNIDVINAMTGSKNQMLNILMQLRKCCNHPYLFDGIEEPPYIEGNHLIETSGKMSLLDKLLPRLKKENSRVLLFSQMTRLLDIIDDYCRWKKYEYLRIDGSTVGDERQIRINKFNEPNSKYFIFLLSTRAGGIGINLTTADIVILFDSDYNPQMDIQAMDRAHRIGQKKRVIVYRFVTQNSVEEKIVERAAKKLKLDSLIIQKGKLNLNNKENNKQELHDILNFGAPEVYKTQDISSISDEDIDIILADAEKRTIEIEKKLKNLENIFDLTNISLDGGLNMYNNLEKEESSDSSDEDGSDEDDDGEEDENESEGEDGNNLDNQIGEDGIVDETLKKKKKKKKKLNKSSTIKKFLKNNKKHMIFLDLGERKSKWKVMNTSCTKTNKKKITLCGWKAEARGGHDFQFFNNEKLDELEKIEEKWNNYHINQQKIKEIIQAQAEKEDFEKIVNIHEFLTHHAKNIYNLINLINPNILNEDSIGDSIEEKNESKDLDENGNEGYKKLGDFNGVMNIYSKNNGGNSETRNNDYKNGGNKDMNNEFYKNKIVKLLEAKKKLNMIKFREKNVKSCYEYMINFIKKNLVFNSNGDAETASNNKKNKNNNRKVKKDVSDDISTIDIEEIKIEKQKLLKQGFAKWNKAEFNKLMSALIVHGCDNIDYIYEKYFLNSKKSMEDIKSYLKVFFRKYDQVKGGIRLFEKIRNSDLQKQIIQEENDMIANYVEKQLSSGVDTIDKLELPPNFRYENVYIQSEPANTTGGTNDVPEKVSEEEILYFERENKILLWLLYQEGVVQTKSIHILAPYYWAETYNFFKYATTPLENIEYRCRLIVDAIMELNKKNVKSSNSKERRRG</sequence>
<evidence type="ECO:0000313" key="13">
    <source>
        <dbReference type="Proteomes" id="UP000219860"/>
    </source>
</evidence>
<proteinExistence type="inferred from homology"/>
<dbReference type="SUPFAM" id="SSF52540">
    <property type="entry name" value="P-loop containing nucleoside triphosphate hydrolases"/>
    <property type="match status" value="2"/>
</dbReference>
<comment type="subcellular location">
    <subcellularLocation>
        <location evidence="1">Nucleus</location>
    </subcellularLocation>
</comment>
<gene>
    <name evidence="9" type="primary">SNF2L</name>
    <name evidence="9" type="ORF">PBK173_000223000</name>
    <name evidence="10" type="ORF">PBNK65E_000215600</name>
    <name evidence="11" type="ORF">PBSP11A_000214400</name>
</gene>
<evidence type="ECO:0000259" key="8">
    <source>
        <dbReference type="PROSITE" id="PS51194"/>
    </source>
</evidence>
<dbReference type="InterPro" id="IPR049730">
    <property type="entry name" value="SNF2/RAD54-like_C"/>
</dbReference>
<feature type="region of interest" description="Disordered" evidence="6">
    <location>
        <begin position="1"/>
        <end position="23"/>
    </location>
</feature>
<keyword evidence="5" id="KW-0175">Coiled coil</keyword>
<reference evidence="9 12" key="1">
    <citation type="submission" date="2016-02" db="EMBL/GenBank/DDBJ databases">
        <authorList>
            <consortium name="Pathogen Informatics"/>
        </authorList>
    </citation>
    <scope>NUCLEOTIDE SEQUENCE [LARGE SCALE GENOMIC DNA]</scope>
    <source>
        <strain evidence="9 12">K173</strain>
        <strain evidence="10 14">NK65e</strain>
        <strain evidence="11 13">SP11 Antwerpcl1</strain>
    </source>
</reference>
<dbReference type="CDD" id="cd18793">
    <property type="entry name" value="SF2_C_SNF"/>
    <property type="match status" value="1"/>
</dbReference>
<evidence type="ECO:0000313" key="9">
    <source>
        <dbReference type="EMBL" id="CXI46821.1"/>
    </source>
</evidence>
<feature type="coiled-coil region" evidence="5">
    <location>
        <begin position="72"/>
        <end position="175"/>
    </location>
</feature>
<dbReference type="Gene3D" id="3.40.50.300">
    <property type="entry name" value="P-loop containing nucleotide triphosphate hydrolases"/>
    <property type="match status" value="1"/>
</dbReference>
<dbReference type="InterPro" id="IPR000330">
    <property type="entry name" value="SNF2_N"/>
</dbReference>
<feature type="compositionally biased region" description="Acidic residues" evidence="6">
    <location>
        <begin position="774"/>
        <end position="801"/>
    </location>
</feature>
<dbReference type="PROSITE" id="PS51194">
    <property type="entry name" value="HELICASE_CTER"/>
    <property type="match status" value="1"/>
</dbReference>
<dbReference type="PROSITE" id="PS51192">
    <property type="entry name" value="HELICASE_ATP_BIND_1"/>
    <property type="match status" value="1"/>
</dbReference>
<evidence type="ECO:0000313" key="10">
    <source>
        <dbReference type="EMBL" id="SCN25728.1"/>
    </source>
</evidence>
<dbReference type="FunFam" id="3.40.50.300:FF:000082">
    <property type="entry name" value="ISWI chromatin remodeling complex ATPase ISW1"/>
    <property type="match status" value="1"/>
</dbReference>
<feature type="domain" description="Helicase ATP-binding" evidence="7">
    <location>
        <begin position="243"/>
        <end position="407"/>
    </location>
</feature>
<accession>A0A0Y9WVB6</accession>
<dbReference type="GO" id="GO:0016787">
    <property type="term" value="F:hydrolase activity"/>
    <property type="evidence" value="ECO:0007669"/>
    <property type="project" value="UniProtKB-KW"/>
</dbReference>
<evidence type="ECO:0000313" key="14">
    <source>
        <dbReference type="Proteomes" id="UP000220214"/>
    </source>
</evidence>
<evidence type="ECO:0000313" key="12">
    <source>
        <dbReference type="Proteomes" id="UP000069549"/>
    </source>
</evidence>
<evidence type="ECO:0000256" key="6">
    <source>
        <dbReference type="SAM" id="MobiDB-lite"/>
    </source>
</evidence>
<dbReference type="FunFam" id="3.40.50.10810:FF:000041">
    <property type="entry name" value="Chromatin remodeling protein"/>
    <property type="match status" value="1"/>
</dbReference>
<feature type="region of interest" description="Disordered" evidence="6">
    <location>
        <begin position="770"/>
        <end position="811"/>
    </location>
</feature>
<dbReference type="EMBL" id="LT160029">
    <property type="protein sequence ID" value="CXI46821.1"/>
    <property type="molecule type" value="Genomic_DNA"/>
</dbReference>
<evidence type="ECO:0000259" key="7">
    <source>
        <dbReference type="PROSITE" id="PS51192"/>
    </source>
</evidence>
<feature type="compositionally biased region" description="Polar residues" evidence="6">
    <location>
        <begin position="996"/>
        <end position="1005"/>
    </location>
</feature>